<organism evidence="1 2">
    <name type="scientific">Phytophthora cactorum</name>
    <dbReference type="NCBI Taxonomy" id="29920"/>
    <lineage>
        <taxon>Eukaryota</taxon>
        <taxon>Sar</taxon>
        <taxon>Stramenopiles</taxon>
        <taxon>Oomycota</taxon>
        <taxon>Peronosporomycetes</taxon>
        <taxon>Peronosporales</taxon>
        <taxon>Peronosporaceae</taxon>
        <taxon>Phytophthora</taxon>
    </lineage>
</organism>
<reference evidence="1" key="1">
    <citation type="submission" date="2018-10" db="EMBL/GenBank/DDBJ databases">
        <title>Effector identification in a new, highly contiguous assembly of the strawberry crown rot pathogen Phytophthora cactorum.</title>
        <authorList>
            <person name="Armitage A.D."/>
            <person name="Nellist C.F."/>
            <person name="Bates H."/>
            <person name="Vickerstaff R.J."/>
            <person name="Harrison R.J."/>
        </authorList>
    </citation>
    <scope>NUCLEOTIDE SEQUENCE</scope>
    <source>
        <strain evidence="1">4040</strain>
    </source>
</reference>
<dbReference type="EMBL" id="RCMK01001899">
    <property type="protein sequence ID" value="KAG2887153.1"/>
    <property type="molecule type" value="Genomic_DNA"/>
</dbReference>
<gene>
    <name evidence="1" type="ORF">PC117_g25236</name>
</gene>
<accession>A0A8T1APC7</accession>
<name>A0A8T1APC7_9STRA</name>
<comment type="caution">
    <text evidence="1">The sequence shown here is derived from an EMBL/GenBank/DDBJ whole genome shotgun (WGS) entry which is preliminary data.</text>
</comment>
<dbReference type="Proteomes" id="UP000736787">
    <property type="component" value="Unassembled WGS sequence"/>
</dbReference>
<evidence type="ECO:0000313" key="2">
    <source>
        <dbReference type="Proteomes" id="UP000736787"/>
    </source>
</evidence>
<dbReference type="AlphaFoldDB" id="A0A8T1APC7"/>
<sequence>MFQGKKRDVFVFVKLRSSHWECTQEGNVSLGILQAHNVPETHLTNATLKISKPSSMLFFLLWVGNTSELDYRYT</sequence>
<evidence type="ECO:0000313" key="1">
    <source>
        <dbReference type="EMBL" id="KAG2887153.1"/>
    </source>
</evidence>
<protein>
    <submittedName>
        <fullName evidence="1">Uncharacterized protein</fullName>
    </submittedName>
</protein>
<proteinExistence type="predicted"/>